<accession>Q2GLV3</accession>
<dbReference type="AlphaFoldDB" id="Q2GLV3"/>
<reference evidence="1 2" key="1">
    <citation type="journal article" date="2006" name="PLoS Genet.">
        <title>Comparative genomics of emerging human ehrlichiosis agents.</title>
        <authorList>
            <person name="Dunning Hotopp J.C."/>
            <person name="Lin M."/>
            <person name="Madupu R."/>
            <person name="Crabtree J."/>
            <person name="Angiuoli S.V."/>
            <person name="Eisen J.A."/>
            <person name="Seshadri R."/>
            <person name="Ren Q."/>
            <person name="Wu M."/>
            <person name="Utterback T.R."/>
            <person name="Smith S."/>
            <person name="Lewis M."/>
            <person name="Khouri H."/>
            <person name="Zhang C."/>
            <person name="Niu H."/>
            <person name="Lin Q."/>
            <person name="Ohashi N."/>
            <person name="Zhi N."/>
            <person name="Nelson W."/>
            <person name="Brinkac L.M."/>
            <person name="Dodson R.J."/>
            <person name="Rosovitz M.J."/>
            <person name="Sundaram J."/>
            <person name="Daugherty S.C."/>
            <person name="Davidsen T."/>
            <person name="Durkin A.S."/>
            <person name="Gwinn M."/>
            <person name="Haft D.H."/>
            <person name="Selengut J.D."/>
            <person name="Sullivan S.A."/>
            <person name="Zafar N."/>
            <person name="Zhou L."/>
            <person name="Benahmed F."/>
            <person name="Forberger H."/>
            <person name="Halpin R."/>
            <person name="Mulligan S."/>
            <person name="Robinson J."/>
            <person name="White O."/>
            <person name="Rikihisa Y."/>
            <person name="Tettelin H."/>
        </authorList>
    </citation>
    <scope>NUCLEOTIDE SEQUENCE [LARGE SCALE GENOMIC DNA]</scope>
    <source>
        <strain evidence="1 2">HZ</strain>
    </source>
</reference>
<dbReference type="HOGENOM" id="CLU_3371681_0_0_5"/>
<proteinExistence type="predicted"/>
<evidence type="ECO:0000313" key="1">
    <source>
        <dbReference type="EMBL" id="ABD43648.1"/>
    </source>
</evidence>
<dbReference type="EnsemblBacteria" id="ABD43648">
    <property type="protein sequence ID" value="ABD43648"/>
    <property type="gene ID" value="APH_0010"/>
</dbReference>
<dbReference type="Proteomes" id="UP000001943">
    <property type="component" value="Chromosome"/>
</dbReference>
<dbReference type="KEGG" id="aph:APH_0010"/>
<protein>
    <submittedName>
        <fullName evidence="1">Uncharacterized protein</fullName>
    </submittedName>
</protein>
<keyword evidence="2" id="KW-1185">Reference proteome</keyword>
<dbReference type="PaxDb" id="212042-APH_0010"/>
<sequence>MHAIEVIPIALSISVGAARIYNGSFYINGNFIEQ</sequence>
<gene>
    <name evidence="1" type="ordered locus">APH_0010</name>
</gene>
<organism evidence="1 2">
    <name type="scientific">Anaplasma phagocytophilum (strain HZ)</name>
    <dbReference type="NCBI Taxonomy" id="212042"/>
    <lineage>
        <taxon>Bacteria</taxon>
        <taxon>Pseudomonadati</taxon>
        <taxon>Pseudomonadota</taxon>
        <taxon>Alphaproteobacteria</taxon>
        <taxon>Rickettsiales</taxon>
        <taxon>Anaplasmataceae</taxon>
        <taxon>Anaplasma</taxon>
        <taxon>phagocytophilum group</taxon>
    </lineage>
</organism>
<name>Q2GLV3_ANAPZ</name>
<evidence type="ECO:0000313" key="2">
    <source>
        <dbReference type="Proteomes" id="UP000001943"/>
    </source>
</evidence>
<dbReference type="EMBL" id="CP000235">
    <property type="protein sequence ID" value="ABD43648.1"/>
    <property type="molecule type" value="Genomic_DNA"/>
</dbReference>